<protein>
    <submittedName>
        <fullName evidence="2">Large ribosomal RNA subunit accumulation protein YCED homolog 1, chloroplastic-like</fullName>
    </submittedName>
</protein>
<dbReference type="PANTHER" id="PTHR34374">
    <property type="entry name" value="LARGE RIBOSOMAL RNA SUBUNIT ACCUMULATION PROTEIN YCED HOMOLOG 1, CHLOROPLASTIC"/>
    <property type="match status" value="1"/>
</dbReference>
<dbReference type="InterPro" id="IPR003772">
    <property type="entry name" value="YceD"/>
</dbReference>
<dbReference type="Proteomes" id="UP000087171">
    <property type="component" value="Chromosome Ca6"/>
</dbReference>
<dbReference type="eggNOG" id="ENOG502QUUH">
    <property type="taxonomic scope" value="Eukaryota"/>
</dbReference>
<reference evidence="1" key="1">
    <citation type="journal article" date="2013" name="Nat. Biotechnol.">
        <title>Draft genome sequence of chickpea (Cicer arietinum) provides a resource for trait improvement.</title>
        <authorList>
            <person name="Varshney R.K."/>
            <person name="Song C."/>
            <person name="Saxena R.K."/>
            <person name="Azam S."/>
            <person name="Yu S."/>
            <person name="Sharpe A.G."/>
            <person name="Cannon S."/>
            <person name="Baek J."/>
            <person name="Rosen B.D."/>
            <person name="Tar'an B."/>
            <person name="Millan T."/>
            <person name="Zhang X."/>
            <person name="Ramsay L.D."/>
            <person name="Iwata A."/>
            <person name="Wang Y."/>
            <person name="Nelson W."/>
            <person name="Farmer A.D."/>
            <person name="Gaur P.M."/>
            <person name="Soderlund C."/>
            <person name="Penmetsa R.V."/>
            <person name="Xu C."/>
            <person name="Bharti A.K."/>
            <person name="He W."/>
            <person name="Winter P."/>
            <person name="Zhao S."/>
            <person name="Hane J.K."/>
            <person name="Carrasquilla-Garcia N."/>
            <person name="Condie J.A."/>
            <person name="Upadhyaya H.D."/>
            <person name="Luo M.C."/>
            <person name="Thudi M."/>
            <person name="Gowda C.L."/>
            <person name="Singh N.P."/>
            <person name="Lichtenzveig J."/>
            <person name="Gali K.K."/>
            <person name="Rubio J."/>
            <person name="Nadarajan N."/>
            <person name="Dolezel J."/>
            <person name="Bansal K.C."/>
            <person name="Xu X."/>
            <person name="Edwards D."/>
            <person name="Zhang G."/>
            <person name="Kahl G."/>
            <person name="Gil J."/>
            <person name="Singh K.B."/>
            <person name="Datta S.K."/>
            <person name="Jackson S.A."/>
            <person name="Wang J."/>
            <person name="Cook D.R."/>
        </authorList>
    </citation>
    <scope>NUCLEOTIDE SEQUENCE [LARGE SCALE GENOMIC DNA]</scope>
    <source>
        <strain evidence="1">cv. CDC Frontier</strain>
    </source>
</reference>
<dbReference type="OrthoDB" id="1931432at2759"/>
<gene>
    <name evidence="2" type="primary">LOC101494701</name>
</gene>
<dbReference type="GeneID" id="101494701"/>
<reference evidence="2" key="2">
    <citation type="submission" date="2025-08" db="UniProtKB">
        <authorList>
            <consortium name="RefSeq"/>
        </authorList>
    </citation>
    <scope>IDENTIFICATION</scope>
    <source>
        <tissue evidence="2">Etiolated seedlings</tissue>
    </source>
</reference>
<name>A0A1S2YG32_CICAR</name>
<proteinExistence type="predicted"/>
<organism evidence="1 2">
    <name type="scientific">Cicer arietinum</name>
    <name type="common">Chickpea</name>
    <name type="synonym">Garbanzo</name>
    <dbReference type="NCBI Taxonomy" id="3827"/>
    <lineage>
        <taxon>Eukaryota</taxon>
        <taxon>Viridiplantae</taxon>
        <taxon>Streptophyta</taxon>
        <taxon>Embryophyta</taxon>
        <taxon>Tracheophyta</taxon>
        <taxon>Spermatophyta</taxon>
        <taxon>Magnoliopsida</taxon>
        <taxon>eudicotyledons</taxon>
        <taxon>Gunneridae</taxon>
        <taxon>Pentapetalae</taxon>
        <taxon>rosids</taxon>
        <taxon>fabids</taxon>
        <taxon>Fabales</taxon>
        <taxon>Fabaceae</taxon>
        <taxon>Papilionoideae</taxon>
        <taxon>50 kb inversion clade</taxon>
        <taxon>NPAAA clade</taxon>
        <taxon>Hologalegina</taxon>
        <taxon>IRL clade</taxon>
        <taxon>Cicereae</taxon>
        <taxon>Cicer</taxon>
    </lineage>
</organism>
<dbReference type="PaxDb" id="3827-XP_004504286.1"/>
<dbReference type="KEGG" id="cam:101494701"/>
<evidence type="ECO:0000313" key="1">
    <source>
        <dbReference type="Proteomes" id="UP000087171"/>
    </source>
</evidence>
<dbReference type="PANTHER" id="PTHR34374:SF1">
    <property type="entry name" value="LARGE RIBOSOMAL RNA SUBUNIT ACCUMULATION PROTEIN YCED HOMOLOG 1, CHLOROPLASTIC"/>
    <property type="match status" value="1"/>
</dbReference>
<dbReference type="RefSeq" id="XP_004504287.1">
    <property type="nucleotide sequence ID" value="XM_004504230.3"/>
</dbReference>
<dbReference type="Pfam" id="PF02620">
    <property type="entry name" value="YceD"/>
    <property type="match status" value="1"/>
</dbReference>
<dbReference type="AlphaFoldDB" id="A0A1S2YG32"/>
<accession>A0A1S2YG32</accession>
<evidence type="ECO:0000313" key="2">
    <source>
        <dbReference type="RefSeq" id="XP_004504287.1"/>
    </source>
</evidence>
<dbReference type="STRING" id="3827.A0A1S2YG32"/>
<keyword evidence="1" id="KW-1185">Reference proteome</keyword>
<sequence>MPLLAPSSSATPLCFSPWSFYNSSSLQMFSCNSFTPFRHRTIPLCKTRHIGAQFKNEPNVLHKYASRCKRNDRDLDSNTEEGTMFLDWHDDEEEIEDIGSPWEGAVIYQRNASILHLEYCTTLERLGLGNLSTDISKNKASVMGLRFTKAAEEYPNGTPVQISIDVTRKKNKLRLDGIIKTVITLMCNRCCMPSAECIFSEFSLLLTEEPPIDEPETIDLGVIFGEDKISTVGKSSDDDEDAPIDLDDQLYFPPEEKQIDISKNIRDRVHLEITMNSVCDSGCKGMCLKCGQNFNIGNCSCSKEEVKEENFGPLGNLREQMQLKHL</sequence>